<feature type="transmembrane region" description="Helical" evidence="6">
    <location>
        <begin position="99"/>
        <end position="118"/>
    </location>
</feature>
<feature type="transmembrane region" description="Helical" evidence="6">
    <location>
        <begin position="218"/>
        <end position="240"/>
    </location>
</feature>
<dbReference type="AlphaFoldDB" id="A0A7W6LHH8"/>
<evidence type="ECO:0000256" key="3">
    <source>
        <dbReference type="ARBA" id="ARBA00022692"/>
    </source>
</evidence>
<reference evidence="7 8" key="1">
    <citation type="submission" date="2020-08" db="EMBL/GenBank/DDBJ databases">
        <title>Genomic Encyclopedia of Type Strains, Phase IV (KMG-IV): sequencing the most valuable type-strain genomes for metagenomic binning, comparative biology and taxonomic classification.</title>
        <authorList>
            <person name="Goeker M."/>
        </authorList>
    </citation>
    <scope>NUCLEOTIDE SEQUENCE [LARGE SCALE GENOMIC DNA]</scope>
    <source>
        <strain evidence="7 8">DSM 29514</strain>
    </source>
</reference>
<evidence type="ECO:0000256" key="4">
    <source>
        <dbReference type="ARBA" id="ARBA00022989"/>
    </source>
</evidence>
<dbReference type="InterPro" id="IPR043428">
    <property type="entry name" value="LivM-like"/>
</dbReference>
<keyword evidence="2" id="KW-1003">Cell membrane</keyword>
<keyword evidence="5 6" id="KW-0472">Membrane</keyword>
<organism evidence="7 8">
    <name type="scientific">Rhizobium rhizoryzae</name>
    <dbReference type="NCBI Taxonomy" id="451876"/>
    <lineage>
        <taxon>Bacteria</taxon>
        <taxon>Pseudomonadati</taxon>
        <taxon>Pseudomonadota</taxon>
        <taxon>Alphaproteobacteria</taxon>
        <taxon>Hyphomicrobiales</taxon>
        <taxon>Rhizobiaceae</taxon>
        <taxon>Rhizobium/Agrobacterium group</taxon>
        <taxon>Rhizobium</taxon>
    </lineage>
</organism>
<name>A0A7W6LHH8_9HYPH</name>
<dbReference type="CDD" id="cd06581">
    <property type="entry name" value="TM_PBP1_LivM_like"/>
    <property type="match status" value="1"/>
</dbReference>
<evidence type="ECO:0000313" key="8">
    <source>
        <dbReference type="Proteomes" id="UP000519897"/>
    </source>
</evidence>
<gene>
    <name evidence="7" type="ORF">GGQ72_003046</name>
</gene>
<dbReference type="Pfam" id="PF02653">
    <property type="entry name" value="BPD_transp_2"/>
    <property type="match status" value="1"/>
</dbReference>
<dbReference type="EMBL" id="JACIEC010000003">
    <property type="protein sequence ID" value="MBB4144489.1"/>
    <property type="molecule type" value="Genomic_DNA"/>
</dbReference>
<dbReference type="GO" id="GO:0005886">
    <property type="term" value="C:plasma membrane"/>
    <property type="evidence" value="ECO:0007669"/>
    <property type="project" value="UniProtKB-SubCell"/>
</dbReference>
<proteinExistence type="predicted"/>
<evidence type="ECO:0000256" key="2">
    <source>
        <dbReference type="ARBA" id="ARBA00022475"/>
    </source>
</evidence>
<evidence type="ECO:0000256" key="1">
    <source>
        <dbReference type="ARBA" id="ARBA00004651"/>
    </source>
</evidence>
<comment type="subcellular location">
    <subcellularLocation>
        <location evidence="1">Cell membrane</location>
        <topology evidence="1">Multi-pass membrane protein</topology>
    </subcellularLocation>
</comment>
<feature type="transmembrane region" description="Helical" evidence="6">
    <location>
        <begin position="297"/>
        <end position="320"/>
    </location>
</feature>
<dbReference type="GO" id="GO:0015658">
    <property type="term" value="F:branched-chain amino acid transmembrane transporter activity"/>
    <property type="evidence" value="ECO:0007669"/>
    <property type="project" value="InterPro"/>
</dbReference>
<dbReference type="InterPro" id="IPR001851">
    <property type="entry name" value="ABC_transp_permease"/>
</dbReference>
<dbReference type="Proteomes" id="UP000519897">
    <property type="component" value="Unassembled WGS sequence"/>
</dbReference>
<comment type="caution">
    <text evidence="7">The sequence shown here is derived from an EMBL/GenBank/DDBJ whole genome shotgun (WGS) entry which is preliminary data.</text>
</comment>
<protein>
    <submittedName>
        <fullName evidence="7">Branched-chain amino acid transport system permease protein</fullName>
    </submittedName>
</protein>
<keyword evidence="8" id="KW-1185">Reference proteome</keyword>
<evidence type="ECO:0000256" key="5">
    <source>
        <dbReference type="ARBA" id="ARBA00023136"/>
    </source>
</evidence>
<dbReference type="RefSeq" id="WP_165131189.1">
    <property type="nucleotide sequence ID" value="NZ_CP049249.1"/>
</dbReference>
<feature type="transmembrane region" description="Helical" evidence="6">
    <location>
        <begin position="45"/>
        <end position="68"/>
    </location>
</feature>
<feature type="transmembrane region" description="Helical" evidence="6">
    <location>
        <begin position="20"/>
        <end position="39"/>
    </location>
</feature>
<keyword evidence="4 6" id="KW-1133">Transmembrane helix</keyword>
<evidence type="ECO:0000313" key="7">
    <source>
        <dbReference type="EMBL" id="MBB4144489.1"/>
    </source>
</evidence>
<dbReference type="PANTHER" id="PTHR30482">
    <property type="entry name" value="HIGH-AFFINITY BRANCHED-CHAIN AMINO ACID TRANSPORT SYSTEM PERMEASE"/>
    <property type="match status" value="1"/>
</dbReference>
<keyword evidence="3 6" id="KW-0812">Transmembrane</keyword>
<feature type="transmembrane region" description="Helical" evidence="6">
    <location>
        <begin position="174"/>
        <end position="197"/>
    </location>
</feature>
<sequence>MTSDLQSPDQIRSWTTAVRVPLLPEAAMLTCAVAAFYAFPYDLALITRFLVMILFVLSLDLVLGYAGIATLGHAALYGTGAYAAGLFAVHVSGDPLTGLAVGAIAGAVLAFVSGLLLMRSHGLTLLMLSIAVTLICQEIANQARDLTGGADGLRGIRMEPVLGMFKFDFIGRTGYWYALAVVVVCYAVLKIVTLSPLGLSVRGIKDSAARMVAIGSPVYWRLVTVYTIGGAIAGVAGALAAQVTQLVSLEVYAFNLSAEALIMLILGGTGRLYGAVIGVLIFMTVHHVAAAVDPFNWLFIIGALILGVVFFVPSGVLGIPKAISDLFRRRDNARS</sequence>
<evidence type="ECO:0000256" key="6">
    <source>
        <dbReference type="SAM" id="Phobius"/>
    </source>
</evidence>
<accession>A0A7W6LHH8</accession>
<dbReference type="PANTHER" id="PTHR30482:SF17">
    <property type="entry name" value="ABC TRANSPORTER ATP-BINDING PROTEIN"/>
    <property type="match status" value="1"/>
</dbReference>